<gene>
    <name evidence="1" type="ORF">GCM10010448_67170</name>
</gene>
<dbReference type="EMBL" id="BAAAUF010000087">
    <property type="protein sequence ID" value="GAA3075434.1"/>
    <property type="molecule type" value="Genomic_DNA"/>
</dbReference>
<name>A0ABP6M918_9ACTN</name>
<dbReference type="Pfam" id="PF19741">
    <property type="entry name" value="DUF6230"/>
    <property type="match status" value="1"/>
</dbReference>
<keyword evidence="2" id="KW-1185">Reference proteome</keyword>
<reference evidence="2" key="1">
    <citation type="journal article" date="2019" name="Int. J. Syst. Evol. Microbiol.">
        <title>The Global Catalogue of Microorganisms (GCM) 10K type strain sequencing project: providing services to taxonomists for standard genome sequencing and annotation.</title>
        <authorList>
            <consortium name="The Broad Institute Genomics Platform"/>
            <consortium name="The Broad Institute Genome Sequencing Center for Infectious Disease"/>
            <person name="Wu L."/>
            <person name="Ma J."/>
        </authorList>
    </citation>
    <scope>NUCLEOTIDE SEQUENCE [LARGE SCALE GENOMIC DNA]</scope>
    <source>
        <strain evidence="2">JCM 9091</strain>
    </source>
</reference>
<organism evidence="1 2">
    <name type="scientific">Streptomyces glomeratus</name>
    <dbReference type="NCBI Taxonomy" id="284452"/>
    <lineage>
        <taxon>Bacteria</taxon>
        <taxon>Bacillati</taxon>
        <taxon>Actinomycetota</taxon>
        <taxon>Actinomycetes</taxon>
        <taxon>Kitasatosporales</taxon>
        <taxon>Streptomycetaceae</taxon>
        <taxon>Streptomyces</taxon>
    </lineage>
</organism>
<comment type="caution">
    <text evidence="1">The sequence shown here is derived from an EMBL/GenBank/DDBJ whole genome shotgun (WGS) entry which is preliminary data.</text>
</comment>
<protein>
    <submittedName>
        <fullName evidence="1">DUF6230 family protein</fullName>
    </submittedName>
</protein>
<evidence type="ECO:0000313" key="1">
    <source>
        <dbReference type="EMBL" id="GAA3075434.1"/>
    </source>
</evidence>
<dbReference type="InterPro" id="IPR046198">
    <property type="entry name" value="DUF6230"/>
</dbReference>
<proteinExistence type="predicted"/>
<evidence type="ECO:0000313" key="2">
    <source>
        <dbReference type="Proteomes" id="UP001501532"/>
    </source>
</evidence>
<dbReference type="Proteomes" id="UP001501532">
    <property type="component" value="Unassembled WGS sequence"/>
</dbReference>
<dbReference type="RefSeq" id="WP_234518983.1">
    <property type="nucleotide sequence ID" value="NZ_BAAAUF010000087.1"/>
</dbReference>
<sequence length="207" mass="21869">MLHRSGRTCWKRFAGVLIAGATASAALGIGMAQGALAASFLISGERFQVAADTLRARGVSIYPMIDVAKKGTLVPVVVLGFRRAYISGLCLSVELPVPVLGPYTLVLTGGERRRVEATNLFIDATSVSAAQANTTDIDIGVAAGAIRKGPINPGDRKSRFFDPNVFAQQAQSAFLTDVRVTSVAVTAGTLNIPGLNLRLEQGRHRCF</sequence>
<accession>A0ABP6M918</accession>